<evidence type="ECO:0000313" key="2">
    <source>
        <dbReference type="EMBL" id="EON77839.1"/>
    </source>
</evidence>
<comment type="caution">
    <text evidence="2">The sequence shown here is derived from an EMBL/GenBank/DDBJ whole genome shotgun (WGS) entry which is preliminary data.</text>
</comment>
<dbReference type="Gene3D" id="3.40.50.720">
    <property type="entry name" value="NAD(P)-binding Rossmann-like Domain"/>
    <property type="match status" value="1"/>
</dbReference>
<dbReference type="SUPFAM" id="SSF51735">
    <property type="entry name" value="NAD(P)-binding Rossmann-fold domains"/>
    <property type="match status" value="1"/>
</dbReference>
<protein>
    <submittedName>
        <fullName evidence="2">Bacilysin biosynthesis oxidoreductase</fullName>
    </submittedName>
</protein>
<dbReference type="GO" id="GO:0016616">
    <property type="term" value="F:oxidoreductase activity, acting on the CH-OH group of donors, NAD or NADP as acceptor"/>
    <property type="evidence" value="ECO:0007669"/>
    <property type="project" value="TreeGrafter"/>
</dbReference>
<dbReference type="OrthoDB" id="9788235at2"/>
<keyword evidence="3" id="KW-1185">Reference proteome</keyword>
<dbReference type="Proteomes" id="UP000013909">
    <property type="component" value="Unassembled WGS sequence"/>
</dbReference>
<proteinExistence type="inferred from homology"/>
<dbReference type="PANTHER" id="PTHR42760">
    <property type="entry name" value="SHORT-CHAIN DEHYDROGENASES/REDUCTASES FAMILY MEMBER"/>
    <property type="match status" value="1"/>
</dbReference>
<gene>
    <name evidence="2" type="ORF">ADIS_1758</name>
</gene>
<comment type="similarity">
    <text evidence="1">Belongs to the short-chain dehydrogenases/reductases (SDR) family.</text>
</comment>
<dbReference type="InterPro" id="IPR036291">
    <property type="entry name" value="NAD(P)-bd_dom_sf"/>
</dbReference>
<dbReference type="Pfam" id="PF13561">
    <property type="entry name" value="adh_short_C2"/>
    <property type="match status" value="1"/>
</dbReference>
<evidence type="ECO:0000313" key="3">
    <source>
        <dbReference type="Proteomes" id="UP000013909"/>
    </source>
</evidence>
<dbReference type="PRINTS" id="PR00081">
    <property type="entry name" value="GDHRDH"/>
</dbReference>
<dbReference type="InterPro" id="IPR002347">
    <property type="entry name" value="SDR_fam"/>
</dbReference>
<dbReference type="EMBL" id="AQHR01000049">
    <property type="protein sequence ID" value="EON77839.1"/>
    <property type="molecule type" value="Genomic_DNA"/>
</dbReference>
<dbReference type="AlphaFoldDB" id="R7ZV21"/>
<reference evidence="2 3" key="1">
    <citation type="submission" date="2013-02" db="EMBL/GenBank/DDBJ databases">
        <title>A novel strain isolated from Lonar lake, Maharashtra, India.</title>
        <authorList>
            <person name="Singh A."/>
        </authorList>
    </citation>
    <scope>NUCLEOTIDE SEQUENCE [LARGE SCALE GENOMIC DNA]</scope>
    <source>
        <strain evidence="2 3">AK24</strain>
    </source>
</reference>
<evidence type="ECO:0000256" key="1">
    <source>
        <dbReference type="ARBA" id="ARBA00006484"/>
    </source>
</evidence>
<name>R7ZV21_9BACT</name>
<dbReference type="STRING" id="1232681.ADIS_1758"/>
<accession>R7ZV21</accession>
<sequence length="270" mass="28678">MRDLVGNREEDFESTFGLHGKLIWVVGGAGYLGQSVVKMLASAGARVICADLGSKSKDFVGQAGLFPKVIPVSLDIAEEEQVEAFASLLSSEFGVPDGVVNLTYAASGKAFADLTGADFDRVNQVGLTAGFVFGRKVCDLMAQAGGGSYVTFGSMYGMVSPDPAVYEAPMNPNPIEYGVGKAGIVQLTKYFAMQYGRQHVRCNCLSPGPFPNPEVQDSYPEFVQRLADKTLLKRVGKAHEVAGAVCFLLSSASSFMTGHNMVVDGGWTTC</sequence>
<organism evidence="2 3">
    <name type="scientific">Lunatimonas lonarensis</name>
    <dbReference type="NCBI Taxonomy" id="1232681"/>
    <lineage>
        <taxon>Bacteria</taxon>
        <taxon>Pseudomonadati</taxon>
        <taxon>Bacteroidota</taxon>
        <taxon>Cytophagia</taxon>
        <taxon>Cytophagales</taxon>
        <taxon>Cyclobacteriaceae</taxon>
    </lineage>
</organism>
<dbReference type="RefSeq" id="WP_010853897.1">
    <property type="nucleotide sequence ID" value="NZ_AQHR01000049.1"/>
</dbReference>